<feature type="compositionally biased region" description="Polar residues" evidence="1">
    <location>
        <begin position="635"/>
        <end position="651"/>
    </location>
</feature>
<evidence type="ECO:0000313" key="4">
    <source>
        <dbReference type="EMBL" id="VBB77801.1"/>
    </source>
</evidence>
<feature type="compositionally biased region" description="Polar residues" evidence="1">
    <location>
        <begin position="716"/>
        <end position="725"/>
    </location>
</feature>
<feature type="signal peptide" evidence="3">
    <location>
        <begin position="1"/>
        <end position="20"/>
    </location>
</feature>
<evidence type="ECO:0000256" key="1">
    <source>
        <dbReference type="SAM" id="MobiDB-lite"/>
    </source>
</evidence>
<feature type="compositionally biased region" description="Low complexity" evidence="1">
    <location>
        <begin position="418"/>
        <end position="441"/>
    </location>
</feature>
<keyword evidence="3" id="KW-0732">Signal</keyword>
<feature type="region of interest" description="Disordered" evidence="1">
    <location>
        <begin position="598"/>
        <end position="725"/>
    </location>
</feature>
<keyword evidence="2" id="KW-0812">Transmembrane</keyword>
<evidence type="ECO:0000256" key="3">
    <source>
        <dbReference type="SAM" id="SignalP"/>
    </source>
</evidence>
<feature type="chain" id="PRO_5046840700" evidence="3">
    <location>
        <begin position="21"/>
        <end position="725"/>
    </location>
</feature>
<name>A0ABY6S6Z0_PODCO</name>
<gene>
    <name evidence="4" type="ORF">PODCO_307760</name>
</gene>
<proteinExistence type="predicted"/>
<protein>
    <submittedName>
        <fullName evidence="4">Uncharacterized protein</fullName>
    </submittedName>
</protein>
<evidence type="ECO:0000313" key="5">
    <source>
        <dbReference type="Proteomes" id="UP000280685"/>
    </source>
</evidence>
<feature type="region of interest" description="Disordered" evidence="1">
    <location>
        <begin position="477"/>
        <end position="542"/>
    </location>
</feature>
<keyword evidence="5" id="KW-1185">Reference proteome</keyword>
<dbReference type="EMBL" id="LR026966">
    <property type="protein sequence ID" value="VBB77801.1"/>
    <property type="molecule type" value="Genomic_DNA"/>
</dbReference>
<feature type="compositionally biased region" description="Low complexity" evidence="1">
    <location>
        <begin position="654"/>
        <end position="667"/>
    </location>
</feature>
<feature type="compositionally biased region" description="Low complexity" evidence="1">
    <location>
        <begin position="179"/>
        <end position="242"/>
    </location>
</feature>
<dbReference type="CDD" id="cd12087">
    <property type="entry name" value="TM_EGFR-like"/>
    <property type="match status" value="1"/>
</dbReference>
<feature type="compositionally biased region" description="Basic and acidic residues" evidence="1">
    <location>
        <begin position="700"/>
        <end position="715"/>
    </location>
</feature>
<feature type="compositionally biased region" description="Pro residues" evidence="1">
    <location>
        <begin position="298"/>
        <end position="320"/>
    </location>
</feature>
<feature type="compositionally biased region" description="Low complexity" evidence="1">
    <location>
        <begin position="344"/>
        <end position="398"/>
    </location>
</feature>
<evidence type="ECO:0000256" key="2">
    <source>
        <dbReference type="SAM" id="Phobius"/>
    </source>
</evidence>
<reference evidence="4" key="1">
    <citation type="submission" date="2018-02" db="EMBL/GenBank/DDBJ databases">
        <authorList>
            <person name="Silar P."/>
        </authorList>
    </citation>
    <scope>NUCLEOTIDE SEQUENCE [LARGE SCALE GENOMIC DNA]</scope>
    <source>
        <strain evidence="4">T</strain>
    </source>
</reference>
<feature type="compositionally biased region" description="Low complexity" evidence="1">
    <location>
        <begin position="525"/>
        <end position="542"/>
    </location>
</feature>
<sequence>MRISTFCQLAFFGISVEGLAFPGPQPTGVIAVEDGLGWTPKPTEAPAVNALLRRQNGRPSNYIAAPDNTCGYLDGNKRDPLTCPDEQQCIFITASGRSPAGVGCCGNGGCNFHTACLDRKDLKDCDEDCQADPQILNSAFGKQLCNTISYELGAVDYYCSIFRQRSIEEADTTHVGQKTRTMSTITPTRTSTRRTTTAVRSSSSSSQSSGSSSSSETETETSATDRSLETASSSVDTAPAATSSDAAAVVPAESSSSNAGAIAGGVIGAIGAIALIAFAFIFFRRRKREQEGQTQIPDGPPQPPMYQQPSAQPPSQPPSQPQTYQQSAPPPQQSTYAHSQATTYQQSSYQPSQYEQQQPSAYQQQQPSAYQQQQPYAYQQQQPSAYQQQQPSDYQQQLPPQPVPVVSPFSDPPRQHQSQSETPSFTSISSSSAASAIPPPLKLSSATTSPYLQQVTPAQFSPLSGTTIAALATIPDTQKSAHHNHPPPEKSPNYYPAPSPMSTPAASPRFSFDGIPPAPQPLQPYRPESAAYPNQPQYQPRQYKPFVPQTSATYMPSANDTMDSPVSAYNALPVSPVSALGSHPMDDIPVVLATATAGTRRQPSVRRGSGEKGGAVPLVLQPGLGAQRFAPGTVKQVTVQRGMSRRGQNPKSPSPVQQQEGQQPTQSRVVLPAQPNQPQAPIGAEDKNQQEKQPQVNDQEVQKPDQEVTQEKEPQQTRNVAAATS</sequence>
<keyword evidence="2" id="KW-0472">Membrane</keyword>
<feature type="transmembrane region" description="Helical" evidence="2">
    <location>
        <begin position="261"/>
        <end position="283"/>
    </location>
</feature>
<organism evidence="4 5">
    <name type="scientific">Podospora comata</name>
    <dbReference type="NCBI Taxonomy" id="48703"/>
    <lineage>
        <taxon>Eukaryota</taxon>
        <taxon>Fungi</taxon>
        <taxon>Dikarya</taxon>
        <taxon>Ascomycota</taxon>
        <taxon>Pezizomycotina</taxon>
        <taxon>Sordariomycetes</taxon>
        <taxon>Sordariomycetidae</taxon>
        <taxon>Sordariales</taxon>
        <taxon>Podosporaceae</taxon>
        <taxon>Podospora</taxon>
    </lineage>
</organism>
<dbReference type="Proteomes" id="UP000280685">
    <property type="component" value="Chromosome 3"/>
</dbReference>
<feature type="compositionally biased region" description="Low complexity" evidence="1">
    <location>
        <begin position="321"/>
        <end position="337"/>
    </location>
</feature>
<feature type="region of interest" description="Disordered" evidence="1">
    <location>
        <begin position="289"/>
        <end position="441"/>
    </location>
</feature>
<accession>A0ABY6S6Z0</accession>
<feature type="region of interest" description="Disordered" evidence="1">
    <location>
        <begin position="172"/>
        <end position="242"/>
    </location>
</feature>
<keyword evidence="2" id="KW-1133">Transmembrane helix</keyword>